<dbReference type="PANTHER" id="PTHR10806:SF6">
    <property type="entry name" value="SIGNAL PEPTIDASE COMPLEX CATALYTIC SUBUNIT SEC11"/>
    <property type="match status" value="1"/>
</dbReference>
<dbReference type="PRINTS" id="PR00728">
    <property type="entry name" value="SIGNALPTASE"/>
</dbReference>
<evidence type="ECO:0000313" key="10">
    <source>
        <dbReference type="Proteomes" id="UP001418444"/>
    </source>
</evidence>
<accession>A0ABP7NNK5</accession>
<evidence type="ECO:0000256" key="2">
    <source>
        <dbReference type="ARBA" id="ARBA00022692"/>
    </source>
</evidence>
<feature type="region of interest" description="Disordered" evidence="6">
    <location>
        <begin position="1"/>
        <end position="31"/>
    </location>
</feature>
<dbReference type="NCBIfam" id="TIGR02228">
    <property type="entry name" value="sigpep_I_arch"/>
    <property type="match status" value="1"/>
</dbReference>
<evidence type="ECO:0000259" key="8">
    <source>
        <dbReference type="Pfam" id="PF10502"/>
    </source>
</evidence>
<keyword evidence="3 7" id="KW-1133">Transmembrane helix</keyword>
<reference evidence="10" key="1">
    <citation type="journal article" date="2019" name="Int. J. Syst. Evol. Microbiol.">
        <title>The Global Catalogue of Microorganisms (GCM) 10K type strain sequencing project: providing services to taxonomists for standard genome sequencing and annotation.</title>
        <authorList>
            <consortium name="The Broad Institute Genomics Platform"/>
            <consortium name="The Broad Institute Genome Sequencing Center for Infectious Disease"/>
            <person name="Wu L."/>
            <person name="Ma J."/>
        </authorList>
    </citation>
    <scope>NUCLEOTIDE SEQUENCE [LARGE SCALE GENOMIC DNA]</scope>
    <source>
        <strain evidence="10">JCM 16923</strain>
    </source>
</reference>
<feature type="domain" description="Peptidase S26" evidence="8">
    <location>
        <begin position="46"/>
        <end position="114"/>
    </location>
</feature>
<dbReference type="EMBL" id="BAAAZW010000002">
    <property type="protein sequence ID" value="GAA3950887.1"/>
    <property type="molecule type" value="Genomic_DNA"/>
</dbReference>
<keyword evidence="4 7" id="KW-0472">Membrane</keyword>
<proteinExistence type="predicted"/>
<evidence type="ECO:0000256" key="6">
    <source>
        <dbReference type="SAM" id="MobiDB-lite"/>
    </source>
</evidence>
<feature type="transmembrane region" description="Helical" evidence="7">
    <location>
        <begin position="175"/>
        <end position="193"/>
    </location>
</feature>
<evidence type="ECO:0000256" key="5">
    <source>
        <dbReference type="NCBIfam" id="TIGR02228"/>
    </source>
</evidence>
<feature type="region of interest" description="Disordered" evidence="6">
    <location>
        <begin position="202"/>
        <end position="260"/>
    </location>
</feature>
<comment type="caution">
    <text evidence="9">The sequence shown here is derived from an EMBL/GenBank/DDBJ whole genome shotgun (WGS) entry which is preliminary data.</text>
</comment>
<dbReference type="SUPFAM" id="SSF51306">
    <property type="entry name" value="LexA/Signal peptidase"/>
    <property type="match status" value="1"/>
</dbReference>
<dbReference type="RefSeq" id="WP_344780435.1">
    <property type="nucleotide sequence ID" value="NZ_BAAAZW010000002.1"/>
</dbReference>
<evidence type="ECO:0000313" key="9">
    <source>
        <dbReference type="EMBL" id="GAA3950887.1"/>
    </source>
</evidence>
<dbReference type="PANTHER" id="PTHR10806">
    <property type="entry name" value="SIGNAL PEPTIDASE COMPLEX CATALYTIC SUBUNIT SEC11"/>
    <property type="match status" value="1"/>
</dbReference>
<keyword evidence="2 7" id="KW-0812">Transmembrane</keyword>
<dbReference type="InterPro" id="IPR019533">
    <property type="entry name" value="Peptidase_S26"/>
</dbReference>
<name>A0ABP7NNK5_9ACTN</name>
<dbReference type="InterPro" id="IPR001733">
    <property type="entry name" value="Peptidase_S26B"/>
</dbReference>
<dbReference type="InterPro" id="IPR036286">
    <property type="entry name" value="LexA/Signal_pep-like_sf"/>
</dbReference>
<feature type="transmembrane region" description="Helical" evidence="7">
    <location>
        <begin position="40"/>
        <end position="59"/>
    </location>
</feature>
<evidence type="ECO:0000256" key="7">
    <source>
        <dbReference type="SAM" id="Phobius"/>
    </source>
</evidence>
<dbReference type="CDD" id="cd06530">
    <property type="entry name" value="S26_SPase_I"/>
    <property type="match status" value="1"/>
</dbReference>
<keyword evidence="10" id="KW-1185">Reference proteome</keyword>
<organism evidence="9 10">
    <name type="scientific">Gordonia caeni</name>
    <dbReference type="NCBI Taxonomy" id="1007097"/>
    <lineage>
        <taxon>Bacteria</taxon>
        <taxon>Bacillati</taxon>
        <taxon>Actinomycetota</taxon>
        <taxon>Actinomycetes</taxon>
        <taxon>Mycobacteriales</taxon>
        <taxon>Gordoniaceae</taxon>
        <taxon>Gordonia</taxon>
    </lineage>
</organism>
<evidence type="ECO:0000256" key="3">
    <source>
        <dbReference type="ARBA" id="ARBA00022989"/>
    </source>
</evidence>
<evidence type="ECO:0000256" key="4">
    <source>
        <dbReference type="ARBA" id="ARBA00023136"/>
    </source>
</evidence>
<dbReference type="EC" id="3.4.21.89" evidence="5"/>
<gene>
    <name evidence="9" type="ORF">GCM10022231_05720</name>
</gene>
<evidence type="ECO:0000256" key="1">
    <source>
        <dbReference type="ARBA" id="ARBA00004370"/>
    </source>
</evidence>
<sequence length="260" mass="27695">MTAGRGTHHDAADTRVFGSGPQHDGDDQESTPVSWWIKTIASWTLLIAAIGLLALLVVVPRLTGSTAYTVLTGSMEPSYPPGTLIVVQPTPGDQLAAGDVITFQPESGNPAVVTHRIVSSFYDNQGQRRFVTKGDANTVKDETMLVEAQIRGKLIYSVPHVGRINSVLSGSTRSVAVFVIAGGLGAYALWMWISSFRDRSRRAPGAGATADSEPAGGVDTADIPLQGSPLPPPRRPLAYSQCPEPRTAYSDDTRPFPTIE</sequence>
<protein>
    <recommendedName>
        <fullName evidence="5">Signal peptidase I</fullName>
        <ecNumber evidence="5">3.4.21.89</ecNumber>
    </recommendedName>
</protein>
<dbReference type="Proteomes" id="UP001418444">
    <property type="component" value="Unassembled WGS sequence"/>
</dbReference>
<comment type="subcellular location">
    <subcellularLocation>
        <location evidence="1">Membrane</location>
    </subcellularLocation>
</comment>
<dbReference type="Pfam" id="PF10502">
    <property type="entry name" value="Peptidase_S26"/>
    <property type="match status" value="1"/>
</dbReference>